<name>A0A6C0JMV2_9ZZZZ</name>
<sequence>MNRNIVEIPVYVVVDIDRVRTQIVTPVGLAHRRFDNIEVMAVFTSRDDAYRYVGHYTGTDKEMMVYTSVLNPQTHGRYPFQESHLRLDRHP</sequence>
<evidence type="ECO:0000313" key="1">
    <source>
        <dbReference type="EMBL" id="QHU06693.1"/>
    </source>
</evidence>
<dbReference type="AlphaFoldDB" id="A0A6C0JMV2"/>
<accession>A0A6C0JMV2</accession>
<reference evidence="1" key="1">
    <citation type="journal article" date="2020" name="Nature">
        <title>Giant virus diversity and host interactions through global metagenomics.</title>
        <authorList>
            <person name="Schulz F."/>
            <person name="Roux S."/>
            <person name="Paez-Espino D."/>
            <person name="Jungbluth S."/>
            <person name="Walsh D.A."/>
            <person name="Denef V.J."/>
            <person name="McMahon K.D."/>
            <person name="Konstantinidis K.T."/>
            <person name="Eloe-Fadrosh E.A."/>
            <person name="Kyrpides N.C."/>
            <person name="Woyke T."/>
        </authorList>
    </citation>
    <scope>NUCLEOTIDE SEQUENCE</scope>
    <source>
        <strain evidence="1">GVMAG-S-1038524-41</strain>
    </source>
</reference>
<protein>
    <submittedName>
        <fullName evidence="1">Uncharacterized protein</fullName>
    </submittedName>
</protein>
<organism evidence="1">
    <name type="scientific">viral metagenome</name>
    <dbReference type="NCBI Taxonomy" id="1070528"/>
    <lineage>
        <taxon>unclassified sequences</taxon>
        <taxon>metagenomes</taxon>
        <taxon>organismal metagenomes</taxon>
    </lineage>
</organism>
<proteinExistence type="predicted"/>
<dbReference type="EMBL" id="MN740667">
    <property type="protein sequence ID" value="QHU06693.1"/>
    <property type="molecule type" value="Genomic_DNA"/>
</dbReference>